<evidence type="ECO:0000313" key="3">
    <source>
        <dbReference type="EMBL" id="SHJ68475.1"/>
    </source>
</evidence>
<dbReference type="Gene3D" id="3.30.530.20">
    <property type="match status" value="1"/>
</dbReference>
<evidence type="ECO:0000256" key="1">
    <source>
        <dbReference type="ARBA" id="ARBA00006817"/>
    </source>
</evidence>
<dbReference type="RefSeq" id="WP_073241947.1">
    <property type="nucleotide sequence ID" value="NZ_FQZX01000001.1"/>
</dbReference>
<protein>
    <submittedName>
        <fullName evidence="3">Uncharacterized conserved protein YndB, AHSA1/START domain</fullName>
    </submittedName>
</protein>
<dbReference type="CDD" id="cd07814">
    <property type="entry name" value="SRPBCC_CalC_Aha1-like"/>
    <property type="match status" value="1"/>
</dbReference>
<dbReference type="STRING" id="228958.SAMN04488007_1097"/>
<proteinExistence type="inferred from homology"/>
<feature type="domain" description="Activator of Hsp90 ATPase homologue 1/2-like C-terminal" evidence="2">
    <location>
        <begin position="14"/>
        <end position="137"/>
    </location>
</feature>
<reference evidence="4" key="1">
    <citation type="submission" date="2016-11" db="EMBL/GenBank/DDBJ databases">
        <authorList>
            <person name="Varghese N."/>
            <person name="Submissions S."/>
        </authorList>
    </citation>
    <scope>NUCLEOTIDE SEQUENCE [LARGE SCALE GENOMIC DNA]</scope>
    <source>
        <strain evidence="4">DSM 16478</strain>
    </source>
</reference>
<dbReference type="InterPro" id="IPR013538">
    <property type="entry name" value="ASHA1/2-like_C"/>
</dbReference>
<dbReference type="InterPro" id="IPR023393">
    <property type="entry name" value="START-like_dom_sf"/>
</dbReference>
<accession>A0A1M6LBE1</accession>
<name>A0A1M6LBE1_9FLAO</name>
<evidence type="ECO:0000313" key="4">
    <source>
        <dbReference type="Proteomes" id="UP000184314"/>
    </source>
</evidence>
<dbReference type="Proteomes" id="UP000184314">
    <property type="component" value="Unassembled WGS sequence"/>
</dbReference>
<keyword evidence="4" id="KW-1185">Reference proteome</keyword>
<comment type="similarity">
    <text evidence="1">Belongs to the AHA1 family.</text>
</comment>
<sequence length="147" mass="17593">MKDNEPIIVTHLFNASLEQVWEALTNVKQMRLWYFDVITDFKPEVSFQTSFLIMNEGRNFTHNWKVTEVIPQSKISYRWTFDEYPGESISTFRLSKEEHRTILTVTSEVLKEFPTDIPEFKRESGVAGWKYLIKKRLFEFLQKSIKF</sequence>
<dbReference type="Pfam" id="PF08327">
    <property type="entry name" value="AHSA1"/>
    <property type="match status" value="1"/>
</dbReference>
<dbReference type="EMBL" id="FQZX01000001">
    <property type="protein sequence ID" value="SHJ68475.1"/>
    <property type="molecule type" value="Genomic_DNA"/>
</dbReference>
<dbReference type="SUPFAM" id="SSF55961">
    <property type="entry name" value="Bet v1-like"/>
    <property type="match status" value="1"/>
</dbReference>
<dbReference type="AlphaFoldDB" id="A0A1M6LBE1"/>
<organism evidence="3 4">
    <name type="scientific">Maribacter aquivivus</name>
    <dbReference type="NCBI Taxonomy" id="228958"/>
    <lineage>
        <taxon>Bacteria</taxon>
        <taxon>Pseudomonadati</taxon>
        <taxon>Bacteroidota</taxon>
        <taxon>Flavobacteriia</taxon>
        <taxon>Flavobacteriales</taxon>
        <taxon>Flavobacteriaceae</taxon>
        <taxon>Maribacter</taxon>
    </lineage>
</organism>
<dbReference type="OrthoDB" id="384974at2"/>
<evidence type="ECO:0000259" key="2">
    <source>
        <dbReference type="Pfam" id="PF08327"/>
    </source>
</evidence>
<gene>
    <name evidence="3" type="ORF">SAMN04488007_1097</name>
</gene>